<reference evidence="7" key="1">
    <citation type="submission" date="2013-02" db="EMBL/GenBank/DDBJ databases">
        <authorList>
            <person name="Hughes D."/>
        </authorList>
    </citation>
    <scope>NUCLEOTIDE SEQUENCE</scope>
    <source>
        <strain>Durham</strain>
        <strain evidence="7">NC isolate 2 -- Noor lab</strain>
    </source>
</reference>
<evidence type="ECO:0000256" key="1">
    <source>
        <dbReference type="ARBA" id="ARBA00004141"/>
    </source>
</evidence>
<keyword evidence="7" id="KW-1185">Reference proteome</keyword>
<keyword evidence="2 5" id="KW-0812">Transmembrane</keyword>
<dbReference type="PANTHER" id="PTHR21284">
    <property type="entry name" value="EG:80H7.2 PROTEIN"/>
    <property type="match status" value="1"/>
</dbReference>
<sequence length="180" mass="20489">EYYVIREYLVPGWLISVQFFVTIAFVLGIIALGILSLVIIRLPLKAVLQYEWIFIKSAFICIAISSVFMFLGVVIFGSCAYRRDWLMYPKFNVLSWSYALAVVSFMVLGLAALVLHRESKNAYEIRGEAKNLVMQMEMQEPGFQHSRHHHKMIMESCCSTGFGAIDGLKIHISKNQGELS</sequence>
<dbReference type="AlphaFoldDB" id="T1GK52"/>
<dbReference type="EnsemblMetazoa" id="MESCA003867-RA">
    <property type="protein sequence ID" value="MESCA003867-PA"/>
    <property type="gene ID" value="MESCA003867"/>
</dbReference>
<evidence type="ECO:0000256" key="4">
    <source>
        <dbReference type="ARBA" id="ARBA00023136"/>
    </source>
</evidence>
<dbReference type="GO" id="GO:0019991">
    <property type="term" value="P:septate junction assembly"/>
    <property type="evidence" value="ECO:0007669"/>
    <property type="project" value="TreeGrafter"/>
</dbReference>
<dbReference type="EMBL" id="CAQQ02173963">
    <property type="status" value="NOT_ANNOTATED_CDS"/>
    <property type="molecule type" value="Genomic_DNA"/>
</dbReference>
<dbReference type="STRING" id="36166.T1GK52"/>
<reference evidence="6" key="2">
    <citation type="submission" date="2015-06" db="UniProtKB">
        <authorList>
            <consortium name="EnsemblMetazoa"/>
        </authorList>
    </citation>
    <scope>IDENTIFICATION</scope>
</reference>
<evidence type="ECO:0008006" key="8">
    <source>
        <dbReference type="Google" id="ProtNLM"/>
    </source>
</evidence>
<dbReference type="EMBL" id="CAQQ02173964">
    <property type="status" value="NOT_ANNOTATED_CDS"/>
    <property type="molecule type" value="Genomic_DNA"/>
</dbReference>
<feature type="transmembrane region" description="Helical" evidence="5">
    <location>
        <begin position="12"/>
        <end position="40"/>
    </location>
</feature>
<evidence type="ECO:0000313" key="6">
    <source>
        <dbReference type="EnsemblMetazoa" id="MESCA003867-PA"/>
    </source>
</evidence>
<evidence type="ECO:0000256" key="3">
    <source>
        <dbReference type="ARBA" id="ARBA00022989"/>
    </source>
</evidence>
<name>T1GK52_MEGSC</name>
<comment type="subcellular location">
    <subcellularLocation>
        <location evidence="1">Membrane</location>
        <topology evidence="1">Multi-pass membrane protein</topology>
    </subcellularLocation>
</comment>
<evidence type="ECO:0000256" key="5">
    <source>
        <dbReference type="SAM" id="Phobius"/>
    </source>
</evidence>
<protein>
    <recommendedName>
        <fullName evidence="8">MARVEL domain-containing protein</fullName>
    </recommendedName>
</protein>
<dbReference type="GO" id="GO:0016020">
    <property type="term" value="C:membrane"/>
    <property type="evidence" value="ECO:0007669"/>
    <property type="project" value="UniProtKB-SubCell"/>
</dbReference>
<dbReference type="PANTHER" id="PTHR21284:SF12">
    <property type="entry name" value="EG:80H7.2 PROTEIN"/>
    <property type="match status" value="1"/>
</dbReference>
<accession>T1GK52</accession>
<feature type="transmembrane region" description="Helical" evidence="5">
    <location>
        <begin position="52"/>
        <end position="76"/>
    </location>
</feature>
<dbReference type="InterPro" id="IPR004031">
    <property type="entry name" value="PMP22/EMP/MP20/Claudin"/>
</dbReference>
<dbReference type="Proteomes" id="UP000015102">
    <property type="component" value="Unassembled WGS sequence"/>
</dbReference>
<dbReference type="GO" id="GO:0005918">
    <property type="term" value="C:septate junction"/>
    <property type="evidence" value="ECO:0007669"/>
    <property type="project" value="TreeGrafter"/>
</dbReference>
<dbReference type="GO" id="GO:0035151">
    <property type="term" value="P:regulation of tube size, open tracheal system"/>
    <property type="evidence" value="ECO:0007669"/>
    <property type="project" value="TreeGrafter"/>
</dbReference>
<keyword evidence="4 5" id="KW-0472">Membrane</keyword>
<evidence type="ECO:0000313" key="7">
    <source>
        <dbReference type="Proteomes" id="UP000015102"/>
    </source>
</evidence>
<dbReference type="Pfam" id="PF13903">
    <property type="entry name" value="Claudin_2"/>
    <property type="match status" value="1"/>
</dbReference>
<dbReference type="Gene3D" id="1.20.140.150">
    <property type="match status" value="1"/>
</dbReference>
<organism evidence="6 7">
    <name type="scientific">Megaselia scalaris</name>
    <name type="common">Humpbacked fly</name>
    <name type="synonym">Phora scalaris</name>
    <dbReference type="NCBI Taxonomy" id="36166"/>
    <lineage>
        <taxon>Eukaryota</taxon>
        <taxon>Metazoa</taxon>
        <taxon>Ecdysozoa</taxon>
        <taxon>Arthropoda</taxon>
        <taxon>Hexapoda</taxon>
        <taxon>Insecta</taxon>
        <taxon>Pterygota</taxon>
        <taxon>Neoptera</taxon>
        <taxon>Endopterygota</taxon>
        <taxon>Diptera</taxon>
        <taxon>Brachycera</taxon>
        <taxon>Muscomorpha</taxon>
        <taxon>Platypezoidea</taxon>
        <taxon>Phoridae</taxon>
        <taxon>Megaseliini</taxon>
        <taxon>Megaselia</taxon>
    </lineage>
</organism>
<evidence type="ECO:0000256" key="2">
    <source>
        <dbReference type="ARBA" id="ARBA00022692"/>
    </source>
</evidence>
<dbReference type="HOGENOM" id="CLU_1499976_0_0_1"/>
<proteinExistence type="predicted"/>
<feature type="transmembrane region" description="Helical" evidence="5">
    <location>
        <begin position="96"/>
        <end position="116"/>
    </location>
</feature>
<keyword evidence="3 5" id="KW-1133">Transmembrane helix</keyword>